<accession>A0A0X3Y315</accession>
<evidence type="ECO:0008006" key="3">
    <source>
        <dbReference type="Google" id="ProtNLM"/>
    </source>
</evidence>
<protein>
    <recommendedName>
        <fullName evidence="3">CopG family transcriptional regulator</fullName>
    </recommendedName>
</protein>
<proteinExistence type="predicted"/>
<evidence type="ECO:0000313" key="2">
    <source>
        <dbReference type="Proteomes" id="UP000054800"/>
    </source>
</evidence>
<dbReference type="Proteomes" id="UP000054800">
    <property type="component" value="Unassembled WGS sequence"/>
</dbReference>
<organism evidence="1 2">
    <name type="scientific">Fusobacterium nucleatum subsp. nucleatum</name>
    <dbReference type="NCBI Taxonomy" id="76856"/>
    <lineage>
        <taxon>Bacteria</taxon>
        <taxon>Fusobacteriati</taxon>
        <taxon>Fusobacteriota</taxon>
        <taxon>Fusobacteriia</taxon>
        <taxon>Fusobacteriales</taxon>
        <taxon>Fusobacteriaceae</taxon>
        <taxon>Fusobacterium</taxon>
    </lineage>
</organism>
<reference evidence="1 2" key="1">
    <citation type="submission" date="2015-10" db="EMBL/GenBank/DDBJ databases">
        <authorList>
            <person name="Gilbert D.G."/>
        </authorList>
    </citation>
    <scope>NUCLEOTIDE SEQUENCE [LARGE SCALE GENOMIC DNA]</scope>
    <source>
        <strain evidence="1 2">ChDC F311</strain>
    </source>
</reference>
<dbReference type="AlphaFoldDB" id="A0A0X3Y315"/>
<evidence type="ECO:0000313" key="1">
    <source>
        <dbReference type="EMBL" id="KUL98976.1"/>
    </source>
</evidence>
<dbReference type="RefSeq" id="WP_059222721.1">
    <property type="nucleotide sequence ID" value="NZ_LMVH01000001.1"/>
</dbReference>
<dbReference type="EMBL" id="LMVH01000001">
    <property type="protein sequence ID" value="KUL98976.1"/>
    <property type="molecule type" value="Genomic_DNA"/>
</dbReference>
<gene>
    <name evidence="1" type="ORF">RO03_05450</name>
</gene>
<comment type="caution">
    <text evidence="1">The sequence shown here is derived from an EMBL/GenBank/DDBJ whole genome shotgun (WGS) entry which is preliminary data.</text>
</comment>
<sequence length="59" mass="6904">MVLGGKREGAGRRKLEEEKKKVTKSFRITPTLLAEIEKKYPEKTLSWIIEQALIEYIKK</sequence>
<name>A0A0X3Y315_FUSNC</name>